<proteinExistence type="predicted"/>
<dbReference type="Proteomes" id="UP000562984">
    <property type="component" value="Unassembled WGS sequence"/>
</dbReference>
<organism evidence="1 2">
    <name type="scientific">Nakamurella aerolata</name>
    <dbReference type="NCBI Taxonomy" id="1656892"/>
    <lineage>
        <taxon>Bacteria</taxon>
        <taxon>Bacillati</taxon>
        <taxon>Actinomycetota</taxon>
        <taxon>Actinomycetes</taxon>
        <taxon>Nakamurellales</taxon>
        <taxon>Nakamurellaceae</taxon>
        <taxon>Nakamurella</taxon>
    </lineage>
</organism>
<reference evidence="1 2" key="1">
    <citation type="submission" date="2020-05" db="EMBL/GenBank/DDBJ databases">
        <title>Nakamurella sp. DB0629 isolated from air conditioner.</title>
        <authorList>
            <person name="Kim D.H."/>
            <person name="Kim D.-U."/>
        </authorList>
    </citation>
    <scope>NUCLEOTIDE SEQUENCE [LARGE SCALE GENOMIC DNA]</scope>
    <source>
        <strain evidence="1 2">DB0629</strain>
    </source>
</reference>
<dbReference type="RefSeq" id="WP_171197822.1">
    <property type="nucleotide sequence ID" value="NZ_JABEND010000001.1"/>
</dbReference>
<evidence type="ECO:0000313" key="2">
    <source>
        <dbReference type="Proteomes" id="UP000562984"/>
    </source>
</evidence>
<dbReference type="EMBL" id="JABEND010000001">
    <property type="protein sequence ID" value="NNG34131.1"/>
    <property type="molecule type" value="Genomic_DNA"/>
</dbReference>
<evidence type="ECO:0000313" key="1">
    <source>
        <dbReference type="EMBL" id="NNG34131.1"/>
    </source>
</evidence>
<sequence length="452" mass="50325">MSPEWTRSGAVPEAKLSDLASSVAGLGVPLDARGLWPVQVARRELAGLSVFERHTEELVDGVRVLDIDRWWAALLSLADAGEFVRVATGLVWRDHVRGMENLAALERYGEEGVLPWIASRVDRQGVLWDVPWCLYPCLLGCRSRRAFELAASIRGVDSDLDDPPWRPYLDEPDAMLRHWLQEHPDEGTEYLTDADPVAAKALRVLFADDPRGAKRRLRRRLGKNRADRLLADQRIAVPPVAAAVRERLAACPRGDIPRSRQPVTMADLASVFRAFDRPRIDPDRPALHVTGYASRGADGLVFQALRSNGAEHSIGIEFTAVGFGGGVHTLDEAEWTLIDAGQLDQLEAGPSDIATVRVRRFEQPDSTLTARRGTNDSWAESLLAAVADRRRSVFLDGRQLHKHLQLGPVFTPLFDWDDWVPPPSDKDIWKFPQADLLVEALRGRHACTTARL</sequence>
<protein>
    <submittedName>
        <fullName evidence="1">Uncharacterized protein</fullName>
    </submittedName>
</protein>
<accession>A0A849A542</accession>
<keyword evidence="2" id="KW-1185">Reference proteome</keyword>
<dbReference type="AlphaFoldDB" id="A0A849A542"/>
<comment type="caution">
    <text evidence="1">The sequence shown here is derived from an EMBL/GenBank/DDBJ whole genome shotgun (WGS) entry which is preliminary data.</text>
</comment>
<gene>
    <name evidence="1" type="ORF">HKD39_00045</name>
</gene>
<name>A0A849A542_9ACTN</name>